<evidence type="ECO:0000256" key="2">
    <source>
        <dbReference type="ARBA" id="ARBA00022801"/>
    </source>
</evidence>
<comment type="caution">
    <text evidence="8">The sequence shown here is derived from an EMBL/GenBank/DDBJ whole genome shotgun (WGS) entry which is preliminary data.</text>
</comment>
<name>R4Z4Q9_9ACTN</name>
<dbReference type="InterPro" id="IPR051795">
    <property type="entry name" value="Glycosyl_Hydrlase_43"/>
</dbReference>
<evidence type="ECO:0000313" key="8">
    <source>
        <dbReference type="EMBL" id="CCM63552.1"/>
    </source>
</evidence>
<accession>R4Z4Q9</accession>
<dbReference type="CDD" id="cd08999">
    <property type="entry name" value="GH43_ABN-like"/>
    <property type="match status" value="1"/>
</dbReference>
<dbReference type="PANTHER" id="PTHR42812">
    <property type="entry name" value="BETA-XYLOSIDASE"/>
    <property type="match status" value="1"/>
</dbReference>
<organism evidence="8 9">
    <name type="scientific">Candidatus Neomicrothrix parvicella RN1</name>
    <dbReference type="NCBI Taxonomy" id="1229780"/>
    <lineage>
        <taxon>Bacteria</taxon>
        <taxon>Bacillati</taxon>
        <taxon>Actinomycetota</taxon>
        <taxon>Acidimicrobiia</taxon>
        <taxon>Acidimicrobiales</taxon>
        <taxon>Microthrixaceae</taxon>
        <taxon>Candidatus Neomicrothrix</taxon>
    </lineage>
</organism>
<dbReference type="HOGENOM" id="CLU_009397_4_0_11"/>
<proteinExistence type="inferred from homology"/>
<keyword evidence="7" id="KW-0472">Membrane</keyword>
<evidence type="ECO:0000256" key="1">
    <source>
        <dbReference type="ARBA" id="ARBA00009865"/>
    </source>
</evidence>
<dbReference type="eggNOG" id="COG3507">
    <property type="taxonomic scope" value="Bacteria"/>
</dbReference>
<dbReference type="STRING" id="1229780.BN381_250045"/>
<reference evidence="8 9" key="1">
    <citation type="journal article" date="2013" name="ISME J.">
        <title>Metabolic model for the filamentous 'Candidatus Microthrix parvicella' based on genomic and metagenomic analyses.</title>
        <authorList>
            <person name="Jon McIlroy S."/>
            <person name="Kristiansen R."/>
            <person name="Albertsen M."/>
            <person name="Michael Karst S."/>
            <person name="Rossetti S."/>
            <person name="Lund Nielsen J."/>
            <person name="Tandoi V."/>
            <person name="James Seviour R."/>
            <person name="Nielsen P.H."/>
        </authorList>
    </citation>
    <scope>NUCLEOTIDE SEQUENCE [LARGE SCALE GENOMIC DNA]</scope>
    <source>
        <strain evidence="8 9">RN1</strain>
    </source>
</reference>
<feature type="site" description="Important for catalytic activity, responsible for pKa modulation of the active site Glu and correct orientation of both the proton donor and substrate" evidence="5">
    <location>
        <position position="183"/>
    </location>
</feature>
<dbReference type="GO" id="GO:0004553">
    <property type="term" value="F:hydrolase activity, hydrolyzing O-glycosyl compounds"/>
    <property type="evidence" value="ECO:0007669"/>
    <property type="project" value="InterPro"/>
</dbReference>
<keyword evidence="2 6" id="KW-0378">Hydrolase</keyword>
<dbReference type="AlphaFoldDB" id="R4Z4Q9"/>
<protein>
    <recommendedName>
        <fullName evidence="10">Glycoside hydrolase family 43</fullName>
    </recommendedName>
</protein>
<dbReference type="SUPFAM" id="SSF75005">
    <property type="entry name" value="Arabinanase/levansucrase/invertase"/>
    <property type="match status" value="1"/>
</dbReference>
<dbReference type="Pfam" id="PF04616">
    <property type="entry name" value="Glyco_hydro_43"/>
    <property type="match status" value="1"/>
</dbReference>
<comment type="similarity">
    <text evidence="1 6">Belongs to the glycosyl hydrolase 43 family.</text>
</comment>
<evidence type="ECO:0008006" key="10">
    <source>
        <dbReference type="Google" id="ProtNLM"/>
    </source>
</evidence>
<keyword evidence="3 6" id="KW-0326">Glycosidase</keyword>
<dbReference type="PANTHER" id="PTHR42812:SF5">
    <property type="entry name" value="ENDO-ARABINASE"/>
    <property type="match status" value="1"/>
</dbReference>
<evidence type="ECO:0000256" key="7">
    <source>
        <dbReference type="SAM" id="Phobius"/>
    </source>
</evidence>
<evidence type="ECO:0000256" key="3">
    <source>
        <dbReference type="ARBA" id="ARBA00023295"/>
    </source>
</evidence>
<feature type="active site" description="Proton acceptor" evidence="4">
    <location>
        <position position="72"/>
    </location>
</feature>
<feature type="transmembrane region" description="Helical" evidence="7">
    <location>
        <begin position="356"/>
        <end position="375"/>
    </location>
</feature>
<evidence type="ECO:0000256" key="6">
    <source>
        <dbReference type="RuleBase" id="RU361187"/>
    </source>
</evidence>
<feature type="active site" description="Proton donor" evidence="4">
    <location>
        <position position="243"/>
    </location>
</feature>
<gene>
    <name evidence="8" type="ORF">BN381_250045</name>
</gene>
<evidence type="ECO:0000256" key="4">
    <source>
        <dbReference type="PIRSR" id="PIRSR606710-1"/>
    </source>
</evidence>
<dbReference type="Proteomes" id="UP000018291">
    <property type="component" value="Unassembled WGS sequence"/>
</dbReference>
<dbReference type="InterPro" id="IPR006710">
    <property type="entry name" value="Glyco_hydro_43"/>
</dbReference>
<dbReference type="RefSeq" id="WP_012226291.1">
    <property type="nucleotide sequence ID" value="NZ_HG422565.1"/>
</dbReference>
<keyword evidence="7" id="KW-1133">Transmembrane helix</keyword>
<dbReference type="InterPro" id="IPR023296">
    <property type="entry name" value="Glyco_hydro_beta-prop_sf"/>
</dbReference>
<keyword evidence="9" id="KW-1185">Reference proteome</keyword>
<dbReference type="Gene3D" id="2.115.10.20">
    <property type="entry name" value="Glycosyl hydrolase domain, family 43"/>
    <property type="match status" value="1"/>
</dbReference>
<dbReference type="EMBL" id="CANL01000018">
    <property type="protein sequence ID" value="CCM63552.1"/>
    <property type="molecule type" value="Genomic_DNA"/>
</dbReference>
<evidence type="ECO:0000256" key="5">
    <source>
        <dbReference type="PIRSR" id="PIRSR606710-2"/>
    </source>
</evidence>
<evidence type="ECO:0000313" key="9">
    <source>
        <dbReference type="Proteomes" id="UP000018291"/>
    </source>
</evidence>
<keyword evidence="7" id="KW-0812">Transmembrane</keyword>
<sequence>MTITGVVAILLAMWGVAGCGSDADEVVARPGQRRQTDGPAAVAERAGGERAALRPARGLLRGVPVFNGDFADPYVLRVGDSFFAYSTNTDDANVPILVVEDPLAARYLGDALPKLPEWSDPGFVWAPAVLADDERYVLYYVTRLADTETQRISSAVSAAPSGPFVDDSEGPMVCQRDLGGSIDPSIVTDRDGANWLLFKNDGNCCGLPTSLWSQELAPGGRSLLGDPARLLDARAGWEGELIEGPSMVVTPDDYLLFYSANAWDSERYAIGWATCESVSGPCRRSTADPWMDSTKFARGPGGQEFFGALGDVWMVYHGWEPGDLEVPGAQRRLYLEVVEVADGEPRRVGARNSGTLVGAVIGATVLVGGTVLWRWRKRRGRSPGRG</sequence>
<dbReference type="GO" id="GO:0005975">
    <property type="term" value="P:carbohydrate metabolic process"/>
    <property type="evidence" value="ECO:0007669"/>
    <property type="project" value="InterPro"/>
</dbReference>